<proteinExistence type="predicted"/>
<evidence type="ECO:0000313" key="1">
    <source>
        <dbReference type="EMBL" id="SFP73449.1"/>
    </source>
</evidence>
<gene>
    <name evidence="1" type="ORF">SAMN05444406_10327</name>
</gene>
<keyword evidence="2" id="KW-1185">Reference proteome</keyword>
<dbReference type="EMBL" id="FOXR01000003">
    <property type="protein sequence ID" value="SFP73449.1"/>
    <property type="molecule type" value="Genomic_DNA"/>
</dbReference>
<dbReference type="Proteomes" id="UP000198577">
    <property type="component" value="Unassembled WGS sequence"/>
</dbReference>
<accession>A0A1I5SRT4</accession>
<reference evidence="1 2" key="1">
    <citation type="submission" date="2016-10" db="EMBL/GenBank/DDBJ databases">
        <authorList>
            <person name="de Groot N.N."/>
        </authorList>
    </citation>
    <scope>NUCLEOTIDE SEQUENCE [LARGE SCALE GENOMIC DNA]</scope>
    <source>
        <strain evidence="1 2">DSM 20678</strain>
    </source>
</reference>
<protein>
    <submittedName>
        <fullName evidence="1">Uncharacterized protein</fullName>
    </submittedName>
</protein>
<evidence type="ECO:0000313" key="2">
    <source>
        <dbReference type="Proteomes" id="UP000198577"/>
    </source>
</evidence>
<organism evidence="1 2">
    <name type="scientific">Caldicoprobacter faecalis</name>
    <dbReference type="NCBI Taxonomy" id="937334"/>
    <lineage>
        <taxon>Bacteria</taxon>
        <taxon>Bacillati</taxon>
        <taxon>Bacillota</taxon>
        <taxon>Clostridia</taxon>
        <taxon>Caldicoprobacterales</taxon>
        <taxon>Caldicoprobacteraceae</taxon>
        <taxon>Caldicoprobacter</taxon>
    </lineage>
</organism>
<sequence length="42" mass="4642">MVGFSNLMPGDIPISKADAKDSKKLEEALVNHMFGYSLNPEF</sequence>
<name>A0A1I5SRT4_9FIRM</name>
<dbReference type="AlphaFoldDB" id="A0A1I5SRT4"/>